<dbReference type="Proteomes" id="UP001141259">
    <property type="component" value="Unassembled WGS sequence"/>
</dbReference>
<feature type="transmembrane region" description="Helical" evidence="2">
    <location>
        <begin position="283"/>
        <end position="303"/>
    </location>
</feature>
<feature type="transmembrane region" description="Helical" evidence="2">
    <location>
        <begin position="352"/>
        <end position="375"/>
    </location>
</feature>
<protein>
    <submittedName>
        <fullName evidence="3">Uncharacterized protein</fullName>
    </submittedName>
</protein>
<comment type="caution">
    <text evidence="3">The sequence shown here is derived from an EMBL/GenBank/DDBJ whole genome shotgun (WGS) entry which is preliminary data.</text>
</comment>
<dbReference type="RefSeq" id="WP_259626607.1">
    <property type="nucleotide sequence ID" value="NZ_JANYMP010000016.1"/>
</dbReference>
<organism evidence="3 4">
    <name type="scientific">Umezawaea endophytica</name>
    <dbReference type="NCBI Taxonomy" id="1654476"/>
    <lineage>
        <taxon>Bacteria</taxon>
        <taxon>Bacillati</taxon>
        <taxon>Actinomycetota</taxon>
        <taxon>Actinomycetes</taxon>
        <taxon>Pseudonocardiales</taxon>
        <taxon>Pseudonocardiaceae</taxon>
        <taxon>Umezawaea</taxon>
    </lineage>
</organism>
<evidence type="ECO:0000313" key="3">
    <source>
        <dbReference type="EMBL" id="MCS7481120.1"/>
    </source>
</evidence>
<keyword evidence="2" id="KW-1133">Transmembrane helix</keyword>
<feature type="compositionally biased region" description="Basic and acidic residues" evidence="1">
    <location>
        <begin position="203"/>
        <end position="233"/>
    </location>
</feature>
<feature type="compositionally biased region" description="Polar residues" evidence="1">
    <location>
        <begin position="234"/>
        <end position="243"/>
    </location>
</feature>
<keyword evidence="2" id="KW-0472">Membrane</keyword>
<feature type="transmembrane region" description="Helical" evidence="2">
    <location>
        <begin position="315"/>
        <end position="340"/>
    </location>
</feature>
<proteinExistence type="predicted"/>
<gene>
    <name evidence="3" type="ORF">NZH93_30055</name>
</gene>
<keyword evidence="2" id="KW-0812">Transmembrane</keyword>
<dbReference type="AlphaFoldDB" id="A0A9X2VQS3"/>
<dbReference type="EMBL" id="JANYMP010000016">
    <property type="protein sequence ID" value="MCS7481120.1"/>
    <property type="molecule type" value="Genomic_DNA"/>
</dbReference>
<feature type="region of interest" description="Disordered" evidence="1">
    <location>
        <begin position="203"/>
        <end position="245"/>
    </location>
</feature>
<sequence>MSGLLAPLLKIISWLERDRRSVRGELEALDAKLKGVVNENEVLREKFDELTRYVAEVDVQFARTRAALGEVREDEGFVQLILHTLRARWYIFYPDRAEPEEPVTTPTARVELTAKLDEEADLLDHCRRVLDEVHTIQVEVRKALAELAKGVFKTDTATAEHDTAADFPRSTSDLVFQRRLARTEQQLREVRIQHKQRAAEAERKLREVETEHKKLQDAEAKRISRQLQQERTKATQRGTSSGSTDRRVVETNGLFAGTGLFLAGLLVREVLRMRELSDTQQLFLTALTFVLVGLPCWSLVKWARSAEGPAPGTAALAAVLCVVVGYFSWPVALVPVLLALSAVVVTKRVGGGFVLVAVVAVVFAVSLPRLVFWSWTGVDWFASLF</sequence>
<reference evidence="3" key="1">
    <citation type="submission" date="2022-08" db="EMBL/GenBank/DDBJ databases">
        <authorList>
            <person name="Tistechok S."/>
            <person name="Samborskyy M."/>
            <person name="Roman I."/>
        </authorList>
    </citation>
    <scope>NUCLEOTIDE SEQUENCE</scope>
    <source>
        <strain evidence="3">DSM 103496</strain>
    </source>
</reference>
<keyword evidence="4" id="KW-1185">Reference proteome</keyword>
<name>A0A9X2VQS3_9PSEU</name>
<evidence type="ECO:0000313" key="4">
    <source>
        <dbReference type="Proteomes" id="UP001141259"/>
    </source>
</evidence>
<evidence type="ECO:0000256" key="1">
    <source>
        <dbReference type="SAM" id="MobiDB-lite"/>
    </source>
</evidence>
<feature type="transmembrane region" description="Helical" evidence="2">
    <location>
        <begin position="253"/>
        <end position="271"/>
    </location>
</feature>
<accession>A0A9X2VQS3</accession>
<evidence type="ECO:0000256" key="2">
    <source>
        <dbReference type="SAM" id="Phobius"/>
    </source>
</evidence>